<dbReference type="RefSeq" id="WP_239672911.1">
    <property type="nucleotide sequence ID" value="NZ_CP049742.1"/>
</dbReference>
<keyword evidence="2" id="KW-1003">Cell membrane</keyword>
<dbReference type="PANTHER" id="PTHR23513">
    <property type="entry name" value="INTEGRAL MEMBRANE EFFLUX PROTEIN-RELATED"/>
    <property type="match status" value="1"/>
</dbReference>
<feature type="transmembrane region" description="Helical" evidence="6">
    <location>
        <begin position="230"/>
        <end position="252"/>
    </location>
</feature>
<dbReference type="Proteomes" id="UP000593626">
    <property type="component" value="Chromosome"/>
</dbReference>
<feature type="transmembrane region" description="Helical" evidence="6">
    <location>
        <begin position="350"/>
        <end position="372"/>
    </location>
</feature>
<dbReference type="GO" id="GO:0005886">
    <property type="term" value="C:plasma membrane"/>
    <property type="evidence" value="ECO:0007669"/>
    <property type="project" value="UniProtKB-SubCell"/>
</dbReference>
<evidence type="ECO:0000256" key="2">
    <source>
        <dbReference type="ARBA" id="ARBA00022475"/>
    </source>
</evidence>
<dbReference type="SUPFAM" id="SSF103473">
    <property type="entry name" value="MFS general substrate transporter"/>
    <property type="match status" value="1"/>
</dbReference>
<feature type="transmembrane region" description="Helical" evidence="6">
    <location>
        <begin position="21"/>
        <end position="47"/>
    </location>
</feature>
<name>A0A7S8CE37_9BACI</name>
<keyword evidence="8" id="KW-1185">Reference proteome</keyword>
<feature type="transmembrane region" description="Helical" evidence="6">
    <location>
        <begin position="384"/>
        <end position="402"/>
    </location>
</feature>
<dbReference type="InterPro" id="IPR036259">
    <property type="entry name" value="MFS_trans_sf"/>
</dbReference>
<accession>A0A7S8CE37</accession>
<dbReference type="Gene3D" id="1.20.1250.20">
    <property type="entry name" value="MFS general substrate transporter like domains"/>
    <property type="match status" value="1"/>
</dbReference>
<evidence type="ECO:0000313" key="8">
    <source>
        <dbReference type="Proteomes" id="UP000593626"/>
    </source>
</evidence>
<sequence length="412" mass="45181">MSVAKKSEVLTKQSLLHNKNFLNLWVGGAFSVIGYRLYSLLISWLVIELTGSTATLGLLFVFWAIPNMFFMIAGGALSDQYDKVKIMWFSDIVRAISLTILLVLYLNNLTYTPYLFVISLIFGISNAMFTPARDALLPEIIEKSDIQKGNSLREIVNQIAIVIGPLIGAIGVELLGVGEAFIIPVMFMIFSAIFIKKISYKKENINKKEKKNFLNEIKQGLLIVKGNKPISFLFVCMAIFNLGYFGPLVIGLPYLSNVVLQKGIIGFTILEISIALGMVIGSVFCSKVNIFKTGLVVAMCTLLSGALFSSIGFIGNIIIISIVLLLIGCLVTIINILLYSTVQKAFDVKVLGVVLGLLNFMIVGMDPISFFISGIAFDMYEVRYVFLLGGLLVSIAGLIGVCKKSIRQLVTS</sequence>
<dbReference type="GO" id="GO:0022857">
    <property type="term" value="F:transmembrane transporter activity"/>
    <property type="evidence" value="ECO:0007669"/>
    <property type="project" value="InterPro"/>
</dbReference>
<keyword evidence="3 6" id="KW-0812">Transmembrane</keyword>
<organism evidence="7 8">
    <name type="scientific">Mangrovibacillus cuniculi</name>
    <dbReference type="NCBI Taxonomy" id="2593652"/>
    <lineage>
        <taxon>Bacteria</taxon>
        <taxon>Bacillati</taxon>
        <taxon>Bacillota</taxon>
        <taxon>Bacilli</taxon>
        <taxon>Bacillales</taxon>
        <taxon>Bacillaceae</taxon>
        <taxon>Mangrovibacillus</taxon>
    </lineage>
</organism>
<evidence type="ECO:0000256" key="6">
    <source>
        <dbReference type="SAM" id="Phobius"/>
    </source>
</evidence>
<evidence type="ECO:0000256" key="4">
    <source>
        <dbReference type="ARBA" id="ARBA00022989"/>
    </source>
</evidence>
<evidence type="ECO:0000256" key="1">
    <source>
        <dbReference type="ARBA" id="ARBA00004651"/>
    </source>
</evidence>
<dbReference type="PANTHER" id="PTHR23513:SF6">
    <property type="entry name" value="MAJOR FACILITATOR SUPERFAMILY ASSOCIATED DOMAIN-CONTAINING PROTEIN"/>
    <property type="match status" value="1"/>
</dbReference>
<dbReference type="InterPro" id="IPR011701">
    <property type="entry name" value="MFS"/>
</dbReference>
<dbReference type="EMBL" id="CP049742">
    <property type="protein sequence ID" value="QPC48224.1"/>
    <property type="molecule type" value="Genomic_DNA"/>
</dbReference>
<feature type="transmembrane region" description="Helical" evidence="6">
    <location>
        <begin position="53"/>
        <end position="74"/>
    </location>
</feature>
<proteinExistence type="predicted"/>
<evidence type="ECO:0000313" key="7">
    <source>
        <dbReference type="EMBL" id="QPC48224.1"/>
    </source>
</evidence>
<keyword evidence="4 6" id="KW-1133">Transmembrane helix</keyword>
<reference evidence="7 8" key="1">
    <citation type="submission" date="2019-07" db="EMBL/GenBank/DDBJ databases">
        <title>Genome sequence of 2 isolates from Red Sea Mangroves.</title>
        <authorList>
            <person name="Sefrji F."/>
            <person name="Michoud G."/>
            <person name="Merlino G."/>
            <person name="Daffonchio D."/>
        </authorList>
    </citation>
    <scope>NUCLEOTIDE SEQUENCE [LARGE SCALE GENOMIC DNA]</scope>
    <source>
        <strain evidence="7 8">R1DC41</strain>
    </source>
</reference>
<feature type="transmembrane region" description="Helical" evidence="6">
    <location>
        <begin position="264"/>
        <end position="286"/>
    </location>
</feature>
<feature type="transmembrane region" description="Helical" evidence="6">
    <location>
        <begin position="155"/>
        <end position="175"/>
    </location>
</feature>
<dbReference type="CDD" id="cd06173">
    <property type="entry name" value="MFS_MefA_like"/>
    <property type="match status" value="1"/>
</dbReference>
<feature type="transmembrane region" description="Helical" evidence="6">
    <location>
        <begin position="317"/>
        <end position="338"/>
    </location>
</feature>
<protein>
    <submittedName>
        <fullName evidence="7">MFS transporter</fullName>
    </submittedName>
</protein>
<dbReference type="AlphaFoldDB" id="A0A7S8CE37"/>
<evidence type="ECO:0000256" key="3">
    <source>
        <dbReference type="ARBA" id="ARBA00022692"/>
    </source>
</evidence>
<gene>
    <name evidence="7" type="ORF">G8O30_15515</name>
</gene>
<dbReference type="KEGG" id="mcui:G8O30_15515"/>
<feature type="transmembrane region" description="Helical" evidence="6">
    <location>
        <begin position="293"/>
        <end position="311"/>
    </location>
</feature>
<comment type="subcellular location">
    <subcellularLocation>
        <location evidence="1">Cell membrane</location>
        <topology evidence="1">Multi-pass membrane protein</topology>
    </subcellularLocation>
</comment>
<dbReference type="Pfam" id="PF07690">
    <property type="entry name" value="MFS_1"/>
    <property type="match status" value="1"/>
</dbReference>
<evidence type="ECO:0000256" key="5">
    <source>
        <dbReference type="ARBA" id="ARBA00023136"/>
    </source>
</evidence>
<keyword evidence="5 6" id="KW-0472">Membrane</keyword>
<feature type="transmembrane region" description="Helical" evidence="6">
    <location>
        <begin position="181"/>
        <end position="200"/>
    </location>
</feature>